<dbReference type="Pfam" id="PF16694">
    <property type="entry name" value="Cytochrome_P460"/>
    <property type="match status" value="1"/>
</dbReference>
<keyword evidence="1" id="KW-0732">Signal</keyword>
<organism evidence="3 4">
    <name type="scientific">Povalibacter uvarum</name>
    <dbReference type="NCBI Taxonomy" id="732238"/>
    <lineage>
        <taxon>Bacteria</taxon>
        <taxon>Pseudomonadati</taxon>
        <taxon>Pseudomonadota</taxon>
        <taxon>Gammaproteobacteria</taxon>
        <taxon>Steroidobacterales</taxon>
        <taxon>Steroidobacteraceae</taxon>
        <taxon>Povalibacter</taxon>
    </lineage>
</organism>
<gene>
    <name evidence="3" type="ORF">HNQ60_003694</name>
</gene>
<dbReference type="Proteomes" id="UP000588068">
    <property type="component" value="Unassembled WGS sequence"/>
</dbReference>
<dbReference type="InterPro" id="IPR038142">
    <property type="entry name" value="Cytochrome_P460_sp"/>
</dbReference>
<dbReference type="CDD" id="cd20751">
    <property type="entry name" value="cyt_P460_Ne-like"/>
    <property type="match status" value="1"/>
</dbReference>
<feature type="domain" description="Cytochrome P460" evidence="2">
    <location>
        <begin position="44"/>
        <end position="178"/>
    </location>
</feature>
<proteinExistence type="predicted"/>
<keyword evidence="4" id="KW-1185">Reference proteome</keyword>
<dbReference type="AlphaFoldDB" id="A0A841HNU6"/>
<protein>
    <recommendedName>
        <fullName evidence="2">Cytochrome P460 domain-containing protein</fullName>
    </recommendedName>
</protein>
<comment type="caution">
    <text evidence="3">The sequence shown here is derived from an EMBL/GenBank/DDBJ whole genome shotgun (WGS) entry which is preliminary data.</text>
</comment>
<evidence type="ECO:0000313" key="4">
    <source>
        <dbReference type="Proteomes" id="UP000588068"/>
    </source>
</evidence>
<name>A0A841HNU6_9GAMM</name>
<reference evidence="3 4" key="1">
    <citation type="submission" date="2020-08" db="EMBL/GenBank/DDBJ databases">
        <title>Genomic Encyclopedia of Type Strains, Phase IV (KMG-IV): sequencing the most valuable type-strain genomes for metagenomic binning, comparative biology and taxonomic classification.</title>
        <authorList>
            <person name="Goeker M."/>
        </authorList>
    </citation>
    <scope>NUCLEOTIDE SEQUENCE [LARGE SCALE GENOMIC DNA]</scope>
    <source>
        <strain evidence="3 4">DSM 26723</strain>
    </source>
</reference>
<feature type="signal peptide" evidence="1">
    <location>
        <begin position="1"/>
        <end position="23"/>
    </location>
</feature>
<dbReference type="InterPro" id="IPR032033">
    <property type="entry name" value="Cytochrome_P460"/>
</dbReference>
<dbReference type="Gene3D" id="3.50.70.20">
    <property type="entry name" value="Cytochrome P460"/>
    <property type="match status" value="1"/>
</dbReference>
<feature type="chain" id="PRO_5033033902" description="Cytochrome P460 domain-containing protein" evidence="1">
    <location>
        <begin position="24"/>
        <end position="201"/>
    </location>
</feature>
<evidence type="ECO:0000256" key="1">
    <source>
        <dbReference type="SAM" id="SignalP"/>
    </source>
</evidence>
<evidence type="ECO:0000313" key="3">
    <source>
        <dbReference type="EMBL" id="MBB6094807.1"/>
    </source>
</evidence>
<evidence type="ECO:0000259" key="2">
    <source>
        <dbReference type="Pfam" id="PF16694"/>
    </source>
</evidence>
<accession>A0A841HNU6</accession>
<sequence>MNAIQAVLWGAIALALGTGPAGAVDSKAAADGPQYTSTGELLRPENYREWALIGTGVGMLYGPARDKVPSGNRAFTNVFVNPASYRAFLQTGAWPDKTLFVLEIRRSEVVNQAKEGANGLFQGDIIGIEAEVKDEGRFPGKWAFFNLSMREPAGPLIPTSASCYSCHEQNAAVENTFTQFYPVLRDVAKQKGTFRKVAEVF</sequence>
<dbReference type="RefSeq" id="WP_184334206.1">
    <property type="nucleotide sequence ID" value="NZ_JACHHZ010000004.1"/>
</dbReference>
<dbReference type="EMBL" id="JACHHZ010000004">
    <property type="protein sequence ID" value="MBB6094807.1"/>
    <property type="molecule type" value="Genomic_DNA"/>
</dbReference>